<reference evidence="3" key="1">
    <citation type="journal article" date="2019" name="Int. J. Syst. Evol. Microbiol.">
        <title>The Global Catalogue of Microorganisms (GCM) 10K type strain sequencing project: providing services to taxonomists for standard genome sequencing and annotation.</title>
        <authorList>
            <consortium name="The Broad Institute Genomics Platform"/>
            <consortium name="The Broad Institute Genome Sequencing Center for Infectious Disease"/>
            <person name="Wu L."/>
            <person name="Ma J."/>
        </authorList>
    </citation>
    <scope>NUCLEOTIDE SEQUENCE [LARGE SCALE GENOMIC DNA]</scope>
    <source>
        <strain evidence="3">JCM 3369</strain>
    </source>
</reference>
<gene>
    <name evidence="2" type="ORF">ACFQKB_12360</name>
</gene>
<dbReference type="EMBL" id="JBHSXS010000005">
    <property type="protein sequence ID" value="MFC6880555.1"/>
    <property type="molecule type" value="Genomic_DNA"/>
</dbReference>
<name>A0ABW2CH64_9ACTN</name>
<protein>
    <recommendedName>
        <fullName evidence="4">Ig-like domain-containing protein</fullName>
    </recommendedName>
</protein>
<evidence type="ECO:0000313" key="3">
    <source>
        <dbReference type="Proteomes" id="UP001596380"/>
    </source>
</evidence>
<sequence length="114" mass="12006">MRKRTLGAAAAVVGLGLSGPVHPGPDTMTRTVHVWPQRVRPNETFRVASGRCAGDGAEAYSPAFRTRVALTPDRARETLAGTASVNGRAAPGTYPVRIVCRTGGRARGEVTVRP</sequence>
<dbReference type="RefSeq" id="WP_160820852.1">
    <property type="nucleotide sequence ID" value="NZ_JBHSXE010000001.1"/>
</dbReference>
<evidence type="ECO:0008006" key="4">
    <source>
        <dbReference type="Google" id="ProtNLM"/>
    </source>
</evidence>
<feature type="signal peptide" evidence="1">
    <location>
        <begin position="1"/>
        <end position="23"/>
    </location>
</feature>
<evidence type="ECO:0000256" key="1">
    <source>
        <dbReference type="SAM" id="SignalP"/>
    </source>
</evidence>
<keyword evidence="1" id="KW-0732">Signal</keyword>
<accession>A0ABW2CH64</accession>
<dbReference type="Proteomes" id="UP001596380">
    <property type="component" value="Unassembled WGS sequence"/>
</dbReference>
<comment type="caution">
    <text evidence="2">The sequence shown here is derived from an EMBL/GenBank/DDBJ whole genome shotgun (WGS) entry which is preliminary data.</text>
</comment>
<proteinExistence type="predicted"/>
<keyword evidence="3" id="KW-1185">Reference proteome</keyword>
<evidence type="ECO:0000313" key="2">
    <source>
        <dbReference type="EMBL" id="MFC6880555.1"/>
    </source>
</evidence>
<organism evidence="2 3">
    <name type="scientific">Actinomadura yumaensis</name>
    <dbReference type="NCBI Taxonomy" id="111807"/>
    <lineage>
        <taxon>Bacteria</taxon>
        <taxon>Bacillati</taxon>
        <taxon>Actinomycetota</taxon>
        <taxon>Actinomycetes</taxon>
        <taxon>Streptosporangiales</taxon>
        <taxon>Thermomonosporaceae</taxon>
        <taxon>Actinomadura</taxon>
    </lineage>
</organism>
<feature type="chain" id="PRO_5045299543" description="Ig-like domain-containing protein" evidence="1">
    <location>
        <begin position="24"/>
        <end position="114"/>
    </location>
</feature>